<reference evidence="7 8" key="1">
    <citation type="journal article" date="2016" name="Nat. Commun.">
        <title>Thousands of microbial genomes shed light on interconnected biogeochemical processes in an aquifer system.</title>
        <authorList>
            <person name="Anantharaman K."/>
            <person name="Brown C.T."/>
            <person name="Hug L.A."/>
            <person name="Sharon I."/>
            <person name="Castelle C.J."/>
            <person name="Probst A.J."/>
            <person name="Thomas B.C."/>
            <person name="Singh A."/>
            <person name="Wilkins M.J."/>
            <person name="Karaoz U."/>
            <person name="Brodie E.L."/>
            <person name="Williams K.H."/>
            <person name="Hubbard S.S."/>
            <person name="Banfield J.F."/>
        </authorList>
    </citation>
    <scope>NUCLEOTIDE SEQUENCE [LARGE SCALE GENOMIC DNA]</scope>
</reference>
<name>A0A1F4V4S0_UNCKA</name>
<dbReference type="AlphaFoldDB" id="A0A1F4V4S0"/>
<evidence type="ECO:0000256" key="1">
    <source>
        <dbReference type="ARBA" id="ARBA00006227"/>
    </source>
</evidence>
<dbReference type="InterPro" id="IPR005823">
    <property type="entry name" value="Ribosomal_uL13_bac-type"/>
</dbReference>
<dbReference type="Pfam" id="PF00572">
    <property type="entry name" value="Ribosomal_L13"/>
    <property type="match status" value="1"/>
</dbReference>
<comment type="similarity">
    <text evidence="1 4 5">Belongs to the universal ribosomal protein uL13 family.</text>
</comment>
<dbReference type="GO" id="GO:0003735">
    <property type="term" value="F:structural constituent of ribosome"/>
    <property type="evidence" value="ECO:0007669"/>
    <property type="project" value="InterPro"/>
</dbReference>
<comment type="subunit">
    <text evidence="4">Part of the 50S ribosomal subunit.</text>
</comment>
<evidence type="ECO:0000313" key="7">
    <source>
        <dbReference type="EMBL" id="OGC52149.1"/>
    </source>
</evidence>
<comment type="function">
    <text evidence="4 6">This protein is one of the early assembly proteins of the 50S ribosomal subunit, although it is not seen to bind rRNA by itself. It is important during the early stages of 50S assembly.</text>
</comment>
<dbReference type="GO" id="GO:0017148">
    <property type="term" value="P:negative regulation of translation"/>
    <property type="evidence" value="ECO:0007669"/>
    <property type="project" value="TreeGrafter"/>
</dbReference>
<evidence type="ECO:0000313" key="8">
    <source>
        <dbReference type="Proteomes" id="UP000178771"/>
    </source>
</evidence>
<sequence length="142" mass="15954">MKSHSTTKKELKIGWHHIDADGKVLGRISTDIVEKLMGKDKVNFVGYINCGDKVVVTNAKKVVLTGAKEDKKIYRTHTGRVGSLKELTARQVRAKNAPRMIFTAVKGMLPKNRLRKVRLANLYIYGGEENPHQNQSNLKKDA</sequence>
<dbReference type="InterPro" id="IPR005822">
    <property type="entry name" value="Ribosomal_uL13"/>
</dbReference>
<evidence type="ECO:0000256" key="5">
    <source>
        <dbReference type="RuleBase" id="RU003877"/>
    </source>
</evidence>
<dbReference type="PIRSF" id="PIRSF002181">
    <property type="entry name" value="Ribosomal_L13"/>
    <property type="match status" value="1"/>
</dbReference>
<dbReference type="STRING" id="1802624.A2982_01530"/>
<dbReference type="SUPFAM" id="SSF52161">
    <property type="entry name" value="Ribosomal protein L13"/>
    <property type="match status" value="1"/>
</dbReference>
<dbReference type="PANTHER" id="PTHR11545">
    <property type="entry name" value="RIBOSOMAL PROTEIN L13"/>
    <property type="match status" value="1"/>
</dbReference>
<dbReference type="PROSITE" id="PS00783">
    <property type="entry name" value="RIBOSOMAL_L13"/>
    <property type="match status" value="1"/>
</dbReference>
<evidence type="ECO:0000256" key="4">
    <source>
        <dbReference type="HAMAP-Rule" id="MF_01366"/>
    </source>
</evidence>
<gene>
    <name evidence="4 6" type="primary">rplM</name>
    <name evidence="7" type="ORF">A2982_01530</name>
</gene>
<protein>
    <recommendedName>
        <fullName evidence="4">Large ribosomal subunit protein uL13</fullName>
    </recommendedName>
</protein>
<evidence type="ECO:0000256" key="2">
    <source>
        <dbReference type="ARBA" id="ARBA00022980"/>
    </source>
</evidence>
<dbReference type="GO" id="GO:0006412">
    <property type="term" value="P:translation"/>
    <property type="evidence" value="ECO:0007669"/>
    <property type="project" value="UniProtKB-UniRule"/>
</dbReference>
<dbReference type="InterPro" id="IPR036899">
    <property type="entry name" value="Ribosomal_uL13_sf"/>
</dbReference>
<dbReference type="EMBL" id="MEVH01000005">
    <property type="protein sequence ID" value="OGC52149.1"/>
    <property type="molecule type" value="Genomic_DNA"/>
</dbReference>
<organism evidence="7 8">
    <name type="scientific">candidate division WWE3 bacterium RIFCSPLOWO2_01_FULL_39_13</name>
    <dbReference type="NCBI Taxonomy" id="1802624"/>
    <lineage>
        <taxon>Bacteria</taxon>
        <taxon>Katanobacteria</taxon>
    </lineage>
</organism>
<proteinExistence type="inferred from homology"/>
<dbReference type="InterPro" id="IPR023563">
    <property type="entry name" value="Ribosomal_uL13_CS"/>
</dbReference>
<keyword evidence="2 4" id="KW-0689">Ribosomal protein</keyword>
<dbReference type="PANTHER" id="PTHR11545:SF2">
    <property type="entry name" value="LARGE RIBOSOMAL SUBUNIT PROTEIN UL13M"/>
    <property type="match status" value="1"/>
</dbReference>
<accession>A0A1F4V4S0</accession>
<evidence type="ECO:0000256" key="3">
    <source>
        <dbReference type="ARBA" id="ARBA00023274"/>
    </source>
</evidence>
<dbReference type="Gene3D" id="3.90.1180.10">
    <property type="entry name" value="Ribosomal protein L13"/>
    <property type="match status" value="1"/>
</dbReference>
<dbReference type="NCBIfam" id="TIGR01066">
    <property type="entry name" value="rplM_bact"/>
    <property type="match status" value="1"/>
</dbReference>
<comment type="caution">
    <text evidence="7">The sequence shown here is derived from an EMBL/GenBank/DDBJ whole genome shotgun (WGS) entry which is preliminary data.</text>
</comment>
<evidence type="ECO:0000256" key="6">
    <source>
        <dbReference type="RuleBase" id="RU003878"/>
    </source>
</evidence>
<keyword evidence="3 4" id="KW-0687">Ribonucleoprotein</keyword>
<dbReference type="GO" id="GO:0022625">
    <property type="term" value="C:cytosolic large ribosomal subunit"/>
    <property type="evidence" value="ECO:0007669"/>
    <property type="project" value="TreeGrafter"/>
</dbReference>
<dbReference type="HAMAP" id="MF_01366">
    <property type="entry name" value="Ribosomal_uL13"/>
    <property type="match status" value="1"/>
</dbReference>
<dbReference type="CDD" id="cd00392">
    <property type="entry name" value="Ribosomal_L13"/>
    <property type="match status" value="1"/>
</dbReference>
<dbReference type="Proteomes" id="UP000178771">
    <property type="component" value="Unassembled WGS sequence"/>
</dbReference>
<dbReference type="GO" id="GO:0003729">
    <property type="term" value="F:mRNA binding"/>
    <property type="evidence" value="ECO:0007669"/>
    <property type="project" value="TreeGrafter"/>
</dbReference>